<keyword evidence="2" id="KW-1133">Transmembrane helix</keyword>
<dbReference type="RefSeq" id="XP_042582756.1">
    <property type="nucleotide sequence ID" value="XM_042726822.1"/>
</dbReference>
<dbReference type="InterPro" id="IPR039344">
    <property type="entry name" value="MBLAC1"/>
</dbReference>
<keyword evidence="2" id="KW-0812">Transmembrane</keyword>
<dbReference type="Proteomes" id="UP001155660">
    <property type="component" value="Chromosome B7"/>
</dbReference>
<dbReference type="PANTHER" id="PTHR23200:SF48">
    <property type="entry name" value="METALLO-BETA-LACTAMASE DOMAIN-CONTAINING PROTEIN 1"/>
    <property type="match status" value="1"/>
</dbReference>
<dbReference type="GeneID" id="122137823"/>
<dbReference type="AlphaFoldDB" id="A0A9R0A3Q1"/>
<evidence type="ECO:0000313" key="3">
    <source>
        <dbReference type="RefSeq" id="XP_042582756.1"/>
    </source>
</evidence>
<keyword evidence="2" id="KW-0472">Membrane</keyword>
<organism evidence="3">
    <name type="scientific">Cyprinus carpio</name>
    <name type="common">Common carp</name>
    <dbReference type="NCBI Taxonomy" id="7962"/>
    <lineage>
        <taxon>Eukaryota</taxon>
        <taxon>Metazoa</taxon>
        <taxon>Chordata</taxon>
        <taxon>Craniata</taxon>
        <taxon>Vertebrata</taxon>
        <taxon>Euteleostomi</taxon>
        <taxon>Actinopterygii</taxon>
        <taxon>Neopterygii</taxon>
        <taxon>Teleostei</taxon>
        <taxon>Ostariophysi</taxon>
        <taxon>Cypriniformes</taxon>
        <taxon>Cyprinidae</taxon>
        <taxon>Cyprininae</taxon>
        <taxon>Cyprinus</taxon>
    </lineage>
</organism>
<protein>
    <submittedName>
        <fullName evidence="3">Metallo-beta-lactamase domain-containing protein 1-like</fullName>
    </submittedName>
</protein>
<name>A0A9R0A3Q1_CYPCA</name>
<evidence type="ECO:0000256" key="1">
    <source>
        <dbReference type="ARBA" id="ARBA00006759"/>
    </source>
</evidence>
<dbReference type="KEGG" id="ccar:122137823"/>
<evidence type="ECO:0000256" key="2">
    <source>
        <dbReference type="SAM" id="Phobius"/>
    </source>
</evidence>
<accession>A0A9R0A3Q1</accession>
<comment type="similarity">
    <text evidence="1">Belongs to the metallo-beta-lactamase superfamily. Glyoxalase II family.</text>
</comment>
<feature type="transmembrane region" description="Helical" evidence="2">
    <location>
        <begin position="121"/>
        <end position="138"/>
    </location>
</feature>
<sequence length="147" mass="16299">METLLKFRCTISLVTGPQTILVDTGGPWDRDFLVAFQAQIVATLASTKTFCTVLSGLNAALVKGTSEGTVLVAGDLFERCHDEDSWKELNENPKIQETNRQMALQIADVDIPGHGPIIQSVYMDISNLIIYLIFIYFIESLKCDSIK</sequence>
<dbReference type="OrthoDB" id="10250730at2759"/>
<reference evidence="3" key="1">
    <citation type="submission" date="2025-08" db="UniProtKB">
        <authorList>
            <consortium name="RefSeq"/>
        </authorList>
    </citation>
    <scope>IDENTIFICATION</scope>
    <source>
        <tissue evidence="3">Muscle</tissue>
    </source>
</reference>
<proteinExistence type="inferred from homology"/>
<dbReference type="PANTHER" id="PTHR23200">
    <property type="entry name" value="METALLO-BETA-LACTAMASE DOMAIN-CONTAINING PROTEIN 1"/>
    <property type="match status" value="1"/>
</dbReference>
<gene>
    <name evidence="3" type="primary">LOC122137823</name>
</gene>